<gene>
    <name evidence="3" type="ORF">ACFPQA_04755</name>
</gene>
<keyword evidence="3" id="KW-0966">Cell projection</keyword>
<evidence type="ECO:0000313" key="4">
    <source>
        <dbReference type="Proteomes" id="UP001596055"/>
    </source>
</evidence>
<dbReference type="PANTHER" id="PTHR37533:SF2">
    <property type="entry name" value="FLAGELLAR HOOK-LENGTH CONTROL PROTEIN"/>
    <property type="match status" value="1"/>
</dbReference>
<evidence type="ECO:0000313" key="3">
    <source>
        <dbReference type="EMBL" id="MFC5544348.1"/>
    </source>
</evidence>
<feature type="domain" description="Flagellar hook-length control protein-like C-terminal" evidence="2">
    <location>
        <begin position="280"/>
        <end position="359"/>
    </location>
</feature>
<evidence type="ECO:0000259" key="2">
    <source>
        <dbReference type="Pfam" id="PF02120"/>
    </source>
</evidence>
<name>A0ABW0RIU3_9GAMM</name>
<sequence length="406" mass="41624">MPQMVLPQALGTDQAQDTSPAKAGSARKADGGESRFDSVSRAEQRRMDSKHSESRETSHPSDADERANGDQDSVVDGKSDSQAPEKATGKDREASSGDSEDTRAASASAKKGEVDKTEVDQPDAPITFADLQALLTSSDKKAIGSAAAANGQAAAGVGQSFSALVPPGMSADGNAGTLTPGALLKGSAGAGGTSLADLVGNAFKAEKSGASDSGNLASGLRFQGVMDLAAQQSQHSQASQGSNGVRVPAEAAVPLRSYSTSVDVPVGHAEWGDKVVGKLSWLTARNMSVAEIHLTPPDMGPMEVKVRVHHDQATITVHSANPVVRDQLEMNSHRLRDMLSDQGLSLAQFDVSDQAGQQPGGEASADGDRDGSSAPGGGLLDGEAVDSEQSIGALDLSWKGEVDIFA</sequence>
<dbReference type="InterPro" id="IPR038610">
    <property type="entry name" value="FliK-like_C_sf"/>
</dbReference>
<organism evidence="3 4">
    <name type="scientific">Marinobacter koreensis</name>
    <dbReference type="NCBI Taxonomy" id="335974"/>
    <lineage>
        <taxon>Bacteria</taxon>
        <taxon>Pseudomonadati</taxon>
        <taxon>Pseudomonadota</taxon>
        <taxon>Gammaproteobacteria</taxon>
        <taxon>Pseudomonadales</taxon>
        <taxon>Marinobacteraceae</taxon>
        <taxon>Marinobacter</taxon>
    </lineage>
</organism>
<keyword evidence="4" id="KW-1185">Reference proteome</keyword>
<proteinExistence type="predicted"/>
<feature type="compositionally biased region" description="Basic and acidic residues" evidence="1">
    <location>
        <begin position="27"/>
        <end position="79"/>
    </location>
</feature>
<feature type="compositionally biased region" description="Basic and acidic residues" evidence="1">
    <location>
        <begin position="87"/>
        <end position="103"/>
    </location>
</feature>
<accession>A0ABW0RIU3</accession>
<dbReference type="InterPro" id="IPR052563">
    <property type="entry name" value="FliK"/>
</dbReference>
<dbReference type="Proteomes" id="UP001596055">
    <property type="component" value="Unassembled WGS sequence"/>
</dbReference>
<dbReference type="Gene3D" id="3.30.750.140">
    <property type="match status" value="1"/>
</dbReference>
<dbReference type="RefSeq" id="WP_248154772.1">
    <property type="nucleotide sequence ID" value="NZ_JAKZAJ010000001.1"/>
</dbReference>
<feature type="compositionally biased region" description="Basic and acidic residues" evidence="1">
    <location>
        <begin position="110"/>
        <end position="119"/>
    </location>
</feature>
<comment type="caution">
    <text evidence="3">The sequence shown here is derived from an EMBL/GenBank/DDBJ whole genome shotgun (WGS) entry which is preliminary data.</text>
</comment>
<dbReference type="CDD" id="cd17470">
    <property type="entry name" value="T3SS_Flik_C"/>
    <property type="match status" value="1"/>
</dbReference>
<keyword evidence="3" id="KW-0282">Flagellum</keyword>
<dbReference type="PANTHER" id="PTHR37533">
    <property type="entry name" value="FLAGELLAR HOOK-LENGTH CONTROL PROTEIN"/>
    <property type="match status" value="1"/>
</dbReference>
<feature type="region of interest" description="Disordered" evidence="1">
    <location>
        <begin position="354"/>
        <end position="386"/>
    </location>
</feature>
<dbReference type="Pfam" id="PF02120">
    <property type="entry name" value="Flg_hook"/>
    <property type="match status" value="1"/>
</dbReference>
<dbReference type="InterPro" id="IPR021136">
    <property type="entry name" value="Flagellar_hook_control-like_C"/>
</dbReference>
<protein>
    <submittedName>
        <fullName evidence="3">Flagellar hook-length control protein FliK</fullName>
    </submittedName>
</protein>
<dbReference type="EMBL" id="JBHSNL010000001">
    <property type="protein sequence ID" value="MFC5544348.1"/>
    <property type="molecule type" value="Genomic_DNA"/>
</dbReference>
<evidence type="ECO:0000256" key="1">
    <source>
        <dbReference type="SAM" id="MobiDB-lite"/>
    </source>
</evidence>
<reference evidence="4" key="1">
    <citation type="journal article" date="2019" name="Int. J. Syst. Evol. Microbiol.">
        <title>The Global Catalogue of Microorganisms (GCM) 10K type strain sequencing project: providing services to taxonomists for standard genome sequencing and annotation.</title>
        <authorList>
            <consortium name="The Broad Institute Genomics Platform"/>
            <consortium name="The Broad Institute Genome Sequencing Center for Infectious Disease"/>
            <person name="Wu L."/>
            <person name="Ma J."/>
        </authorList>
    </citation>
    <scope>NUCLEOTIDE SEQUENCE [LARGE SCALE GENOMIC DNA]</scope>
    <source>
        <strain evidence="4">CGMCC 4.1799</strain>
    </source>
</reference>
<keyword evidence="3" id="KW-0969">Cilium</keyword>
<feature type="region of interest" description="Disordered" evidence="1">
    <location>
        <begin position="1"/>
        <end position="124"/>
    </location>
</feature>